<accession>A0A1I7S534</accession>
<evidence type="ECO:0000313" key="7">
    <source>
        <dbReference type="Proteomes" id="UP000095284"/>
    </source>
</evidence>
<dbReference type="GO" id="GO:0016020">
    <property type="term" value="C:membrane"/>
    <property type="evidence" value="ECO:0007669"/>
    <property type="project" value="UniProtKB-SubCell"/>
</dbReference>
<dbReference type="Gene3D" id="1.20.1070.10">
    <property type="entry name" value="Rhodopsin 7-helix transmembrane proteins"/>
    <property type="match status" value="1"/>
</dbReference>
<dbReference type="GO" id="GO:0008528">
    <property type="term" value="F:G protein-coupled peptide receptor activity"/>
    <property type="evidence" value="ECO:0007669"/>
    <property type="project" value="InterPro"/>
</dbReference>
<feature type="transmembrane region" description="Helical" evidence="5">
    <location>
        <begin position="193"/>
        <end position="215"/>
    </location>
</feature>
<dbReference type="PANTHER" id="PTHR46895">
    <property type="entry name" value="PROTEIN CBG20548-RELATED"/>
    <property type="match status" value="1"/>
</dbReference>
<sequence>MQYLNSTRCLPEDKLSLHEASDLLLLKYLFPFFFVLGLVGNGVNFIVLCSRGMRNRANDLLAAVCLCDFAFFILMLPHSLATFNFISNHLAFRFNYLLYRQELSALANWLSASTICYWCKRQRYCTIVLILLTTCLLTLYHHFEYDCQMVFFCNFTQVLNFCFSAGTTVHPMWGRSNVSPSVWRQHFVRISTIVNALFVVLVPILLVAILTILLIKKLQESDSIVLNRMDSSTRRSVNKQIAHRKRVTRTVVTIASFFAITQGPSAVFSVWEVLIGYSAQDREIFRAMSVANGLVILGKTINFILFCLSSAHFRRKCLGLLLQKYPEFRTTTLGKRLSSLSDSRALYSPQMSIRSRNSFLSSSNQRLERASSRRINRPYRAITLETLKEVSGDYQDYNQFTI</sequence>
<dbReference type="PROSITE" id="PS50262">
    <property type="entry name" value="G_PROTEIN_RECEP_F1_2"/>
    <property type="match status" value="1"/>
</dbReference>
<evidence type="ECO:0000256" key="2">
    <source>
        <dbReference type="ARBA" id="ARBA00022692"/>
    </source>
</evidence>
<dbReference type="InterPro" id="IPR019427">
    <property type="entry name" value="7TM_GPCR_serpentine_rcpt_Srw"/>
</dbReference>
<evidence type="ECO:0000256" key="1">
    <source>
        <dbReference type="ARBA" id="ARBA00004370"/>
    </source>
</evidence>
<proteinExistence type="predicted"/>
<dbReference type="PRINTS" id="PR00237">
    <property type="entry name" value="GPCRRHODOPSN"/>
</dbReference>
<keyword evidence="3 5" id="KW-1133">Transmembrane helix</keyword>
<evidence type="ECO:0000259" key="6">
    <source>
        <dbReference type="PROSITE" id="PS50262"/>
    </source>
</evidence>
<dbReference type="InterPro" id="IPR000276">
    <property type="entry name" value="GPCR_Rhodpsn"/>
</dbReference>
<keyword evidence="4 5" id="KW-0472">Membrane</keyword>
<feature type="transmembrane region" description="Helical" evidence="5">
    <location>
        <begin position="124"/>
        <end position="143"/>
    </location>
</feature>
<dbReference type="AlphaFoldDB" id="A0A1I7S534"/>
<dbReference type="CDD" id="cd14978">
    <property type="entry name" value="7tmA_FMRFamide_R-like"/>
    <property type="match status" value="1"/>
</dbReference>
<feature type="transmembrane region" description="Helical" evidence="5">
    <location>
        <begin position="28"/>
        <end position="48"/>
    </location>
</feature>
<feature type="domain" description="G-protein coupled receptors family 1 profile" evidence="6">
    <location>
        <begin position="153"/>
        <end position="306"/>
    </location>
</feature>
<dbReference type="Pfam" id="PF10324">
    <property type="entry name" value="7TM_GPCR_Srw"/>
    <property type="match status" value="1"/>
</dbReference>
<feature type="transmembrane region" description="Helical" evidence="5">
    <location>
        <begin position="291"/>
        <end position="313"/>
    </location>
</feature>
<name>A0A1I7S534_BURXY</name>
<feature type="transmembrane region" description="Helical" evidence="5">
    <location>
        <begin position="251"/>
        <end position="271"/>
    </location>
</feature>
<feature type="transmembrane region" description="Helical" evidence="5">
    <location>
        <begin position="103"/>
        <end position="119"/>
    </location>
</feature>
<keyword evidence="2 5" id="KW-0812">Transmembrane</keyword>
<dbReference type="WBParaSite" id="BXY_0811900.1">
    <property type="protein sequence ID" value="BXY_0811900.1"/>
    <property type="gene ID" value="BXY_0811900"/>
</dbReference>
<comment type="subcellular location">
    <subcellularLocation>
        <location evidence="1">Membrane</location>
    </subcellularLocation>
</comment>
<feature type="transmembrane region" description="Helical" evidence="5">
    <location>
        <begin position="60"/>
        <end position="83"/>
    </location>
</feature>
<evidence type="ECO:0000313" key="8">
    <source>
        <dbReference type="WBParaSite" id="BXY_0811900.1"/>
    </source>
</evidence>
<reference evidence="8" key="1">
    <citation type="submission" date="2016-11" db="UniProtKB">
        <authorList>
            <consortium name="WormBaseParasite"/>
        </authorList>
    </citation>
    <scope>IDENTIFICATION</scope>
</reference>
<dbReference type="InterPro" id="IPR017452">
    <property type="entry name" value="GPCR_Rhodpsn_7TM"/>
</dbReference>
<dbReference type="SMART" id="SM01381">
    <property type="entry name" value="7TM_GPCR_Srsx"/>
    <property type="match status" value="1"/>
</dbReference>
<dbReference type="Proteomes" id="UP000095284">
    <property type="component" value="Unplaced"/>
</dbReference>
<evidence type="ECO:0000256" key="5">
    <source>
        <dbReference type="SAM" id="Phobius"/>
    </source>
</evidence>
<dbReference type="SUPFAM" id="SSF81321">
    <property type="entry name" value="Family A G protein-coupled receptor-like"/>
    <property type="match status" value="1"/>
</dbReference>
<evidence type="ECO:0000256" key="4">
    <source>
        <dbReference type="ARBA" id="ARBA00023136"/>
    </source>
</evidence>
<organism evidence="7 8">
    <name type="scientific">Bursaphelenchus xylophilus</name>
    <name type="common">Pinewood nematode worm</name>
    <name type="synonym">Aphelenchoides xylophilus</name>
    <dbReference type="NCBI Taxonomy" id="6326"/>
    <lineage>
        <taxon>Eukaryota</taxon>
        <taxon>Metazoa</taxon>
        <taxon>Ecdysozoa</taxon>
        <taxon>Nematoda</taxon>
        <taxon>Chromadorea</taxon>
        <taxon>Rhabditida</taxon>
        <taxon>Tylenchina</taxon>
        <taxon>Tylenchomorpha</taxon>
        <taxon>Aphelenchoidea</taxon>
        <taxon>Aphelenchoididae</taxon>
        <taxon>Bursaphelenchus</taxon>
    </lineage>
</organism>
<protein>
    <submittedName>
        <fullName evidence="8">G_PROTEIN_RECEP_F1_2 domain-containing protein</fullName>
    </submittedName>
</protein>
<dbReference type="PANTHER" id="PTHR46895:SF6">
    <property type="entry name" value="G-PROTEIN COUPLED RECEPTORS FAMILY 1 PROFILE DOMAIN-CONTAINING PROTEIN"/>
    <property type="match status" value="1"/>
</dbReference>
<evidence type="ECO:0000256" key="3">
    <source>
        <dbReference type="ARBA" id="ARBA00022989"/>
    </source>
</evidence>